<sequence length="160" mass="18157">MIKMMDRTGYQVKNYENTARTPKDQCHIPCSKPFLFNLGDHKVVLAPPLLLEYLQDHGDTQRFPSHKVQAFACCAWEHFDNSSGDGPGLAGGRDVAACSVLLSWTGWDSSELELKEPSLWMKHCASMERMTVFAVNLERVDDASFITSTYNVQFYMELEL</sequence>
<dbReference type="Proteomes" id="UP000269221">
    <property type="component" value="Unassembled WGS sequence"/>
</dbReference>
<gene>
    <name evidence="1" type="ORF">DUI87_07655</name>
</gene>
<organism evidence="1 2">
    <name type="scientific">Hirundo rustica rustica</name>
    <dbReference type="NCBI Taxonomy" id="333673"/>
    <lineage>
        <taxon>Eukaryota</taxon>
        <taxon>Metazoa</taxon>
        <taxon>Chordata</taxon>
        <taxon>Craniata</taxon>
        <taxon>Vertebrata</taxon>
        <taxon>Euteleostomi</taxon>
        <taxon>Archelosauria</taxon>
        <taxon>Archosauria</taxon>
        <taxon>Dinosauria</taxon>
        <taxon>Saurischia</taxon>
        <taxon>Theropoda</taxon>
        <taxon>Coelurosauria</taxon>
        <taxon>Aves</taxon>
        <taxon>Neognathae</taxon>
        <taxon>Neoaves</taxon>
        <taxon>Telluraves</taxon>
        <taxon>Australaves</taxon>
        <taxon>Passeriformes</taxon>
        <taxon>Sylvioidea</taxon>
        <taxon>Hirundinidae</taxon>
        <taxon>Hirundo</taxon>
    </lineage>
</organism>
<dbReference type="AlphaFoldDB" id="A0A3M0KQS9"/>
<name>A0A3M0KQS9_HIRRU</name>
<accession>A0A3M0KQS9</accession>
<proteinExistence type="predicted"/>
<reference evidence="1 2" key="1">
    <citation type="submission" date="2018-07" db="EMBL/GenBank/DDBJ databases">
        <title>A high quality draft genome assembly of the barn swallow (H. rustica rustica).</title>
        <authorList>
            <person name="Formenti G."/>
            <person name="Chiara M."/>
            <person name="Poveda L."/>
            <person name="Francoijs K.-J."/>
            <person name="Bonisoli-Alquati A."/>
            <person name="Canova L."/>
            <person name="Gianfranceschi L."/>
            <person name="Horner D.S."/>
            <person name="Saino N."/>
        </authorList>
    </citation>
    <scope>NUCLEOTIDE SEQUENCE [LARGE SCALE GENOMIC DNA]</scope>
    <source>
        <strain evidence="1">Chelidonia</strain>
        <tissue evidence="1">Blood</tissue>
    </source>
</reference>
<dbReference type="EMBL" id="QRBI01000104">
    <property type="protein sequence ID" value="RMC15463.1"/>
    <property type="molecule type" value="Genomic_DNA"/>
</dbReference>
<keyword evidence="2" id="KW-1185">Reference proteome</keyword>
<comment type="caution">
    <text evidence="1">The sequence shown here is derived from an EMBL/GenBank/DDBJ whole genome shotgun (WGS) entry which is preliminary data.</text>
</comment>
<evidence type="ECO:0000313" key="1">
    <source>
        <dbReference type="EMBL" id="RMC15463.1"/>
    </source>
</evidence>
<evidence type="ECO:0000313" key="2">
    <source>
        <dbReference type="Proteomes" id="UP000269221"/>
    </source>
</evidence>
<protein>
    <submittedName>
        <fullName evidence="1">Uncharacterized protein</fullName>
    </submittedName>
</protein>